<dbReference type="GO" id="GO:0016020">
    <property type="term" value="C:membrane"/>
    <property type="evidence" value="ECO:0007669"/>
    <property type="project" value="TreeGrafter"/>
</dbReference>
<evidence type="ECO:0000256" key="11">
    <source>
        <dbReference type="SAM" id="MobiDB-lite"/>
    </source>
</evidence>
<evidence type="ECO:0000256" key="9">
    <source>
        <dbReference type="PIRSR" id="PIRSR630564-1"/>
    </source>
</evidence>
<dbReference type="Pfam" id="PF06602">
    <property type="entry name" value="Myotub-related"/>
    <property type="match status" value="1"/>
</dbReference>
<evidence type="ECO:0000313" key="12">
    <source>
        <dbReference type="EMBL" id="CAD7228541.1"/>
    </source>
</evidence>
<dbReference type="GO" id="GO:0046856">
    <property type="term" value="P:phosphatidylinositol dephosphorylation"/>
    <property type="evidence" value="ECO:0007669"/>
    <property type="project" value="TreeGrafter"/>
</dbReference>
<comment type="similarity">
    <text evidence="3">Belongs to the protein-tyrosine phosphatase family. Non-receptor class myotubularin subfamily.</text>
</comment>
<dbReference type="InterPro" id="IPR004182">
    <property type="entry name" value="GRAM"/>
</dbReference>
<dbReference type="OrthoDB" id="271628at2759"/>
<dbReference type="SUPFAM" id="SSF50729">
    <property type="entry name" value="PH domain-like"/>
    <property type="match status" value="1"/>
</dbReference>
<keyword evidence="5" id="KW-0963">Cytoplasm</keyword>
<evidence type="ECO:0000256" key="1">
    <source>
        <dbReference type="ARBA" id="ARBA00004184"/>
    </source>
</evidence>
<evidence type="ECO:0000256" key="6">
    <source>
        <dbReference type="ARBA" id="ARBA00022801"/>
    </source>
</evidence>
<evidence type="ECO:0000256" key="10">
    <source>
        <dbReference type="PIRSR" id="PIRSR630564-2"/>
    </source>
</evidence>
<feature type="compositionally biased region" description="Low complexity" evidence="11">
    <location>
        <begin position="37"/>
        <end position="53"/>
    </location>
</feature>
<dbReference type="InterPro" id="IPR016130">
    <property type="entry name" value="Tyr_Pase_AS"/>
</dbReference>
<dbReference type="GO" id="GO:0005737">
    <property type="term" value="C:cytoplasm"/>
    <property type="evidence" value="ECO:0007669"/>
    <property type="project" value="UniProtKB-SubCell"/>
</dbReference>
<keyword evidence="6" id="KW-0378">Hydrolase</keyword>
<keyword evidence="7" id="KW-0443">Lipid metabolism</keyword>
<sequence>MKRTSHSTLKAGDYEMNETQPSSPTSGVVGTLFAKMGSDSVSSYGSKESGSHSPTKSGCSSTSTSAENTPAQEARKIHTVSSGERTLRADDPVLLQGEEHRGSPVRDVVFLCPYNGPMRGSLQVTNYRLFFRSCDRDRSFQLEVPLGVISRIGKVGGVRSSGENSYGIELLCKDIRTLRFAHKQETRSRRTVVDSLQQGAFPINNDLPFFAFRHLSGGAQYRDNGWDVYDPEAEFHRMGIPVPNDSWRLSRINVNYDISETYPSLWAVPSHPSVTDDLLKLVAAFRSRGRIPVLSWLHPTSLASITRCSQPMVGVRSNRSQADEKYVQYIMDANAQSHRIFIMDARPSVNAKANKARGGGFETDEGYPNAELVFLDIHNIHVMRESLRKLQEVCYPGVEDGSWFSAIASTSWLDHIKCILAGAVKIADKVENQKTSCIVHCSDGWDRTAQLTSLAMLMLDPYYRTIIGFEVLIEKEWASFGHKFAQRVGHGEDKPSDPDRSPVFLQFIDCVWQMTEQFPHAFEFNQDFLISILDHLYSCRFGTFLYNSEMERNREDVRRRTHSLWSFLNHDLNQYRNPLYNSFAQNVAIFPQASMRHMKVWKGYYCRWNPRMRPQEPIHLRNLELLMIRDQLLRKVVDLQLECRRRHPHGDTGSGSRSSPSPTGLSSAATANPPLLRGTSGGVAI</sequence>
<dbReference type="InterPro" id="IPR029021">
    <property type="entry name" value="Prot-tyrosine_phosphatase-like"/>
</dbReference>
<dbReference type="EMBL" id="OB661583">
    <property type="protein sequence ID" value="CAD7228541.1"/>
    <property type="molecule type" value="Genomic_DNA"/>
</dbReference>
<feature type="compositionally biased region" description="Low complexity" evidence="11">
    <location>
        <begin position="654"/>
        <end position="671"/>
    </location>
</feature>
<dbReference type="EC" id="3.1.3.95" evidence="4"/>
<dbReference type="AlphaFoldDB" id="A0A7R8ZR57"/>
<dbReference type="FunFam" id="2.30.29.30:FF:000038">
    <property type="entry name" value="Myotubularin 1, isoform CRA_a"/>
    <property type="match status" value="1"/>
</dbReference>
<evidence type="ECO:0000256" key="2">
    <source>
        <dbReference type="ARBA" id="ARBA00004496"/>
    </source>
</evidence>
<evidence type="ECO:0000256" key="8">
    <source>
        <dbReference type="ARBA" id="ARBA00023136"/>
    </source>
</evidence>
<feature type="region of interest" description="Disordered" evidence="11">
    <location>
        <begin position="1"/>
        <end position="89"/>
    </location>
</feature>
<dbReference type="PROSITE" id="PS51339">
    <property type="entry name" value="PPASE_MYOTUBULARIN"/>
    <property type="match status" value="1"/>
</dbReference>
<dbReference type="SUPFAM" id="SSF52799">
    <property type="entry name" value="(Phosphotyrosine protein) phosphatases II"/>
    <property type="match status" value="1"/>
</dbReference>
<feature type="active site" description="Phosphocysteine intermediate" evidence="9">
    <location>
        <position position="441"/>
    </location>
</feature>
<proteinExistence type="inferred from homology"/>
<feature type="compositionally biased region" description="Polar residues" evidence="11">
    <location>
        <begin position="17"/>
        <end position="28"/>
    </location>
</feature>
<dbReference type="InterPro" id="IPR030564">
    <property type="entry name" value="Myotubularin"/>
</dbReference>
<dbReference type="GO" id="GO:0012505">
    <property type="term" value="C:endomembrane system"/>
    <property type="evidence" value="ECO:0007669"/>
    <property type="project" value="UniProtKB-SubCell"/>
</dbReference>
<name>A0A7R8ZR57_9CRUS</name>
<keyword evidence="8" id="KW-0472">Membrane</keyword>
<organism evidence="12">
    <name type="scientific">Cyprideis torosa</name>
    <dbReference type="NCBI Taxonomy" id="163714"/>
    <lineage>
        <taxon>Eukaryota</taxon>
        <taxon>Metazoa</taxon>
        <taxon>Ecdysozoa</taxon>
        <taxon>Arthropoda</taxon>
        <taxon>Crustacea</taxon>
        <taxon>Oligostraca</taxon>
        <taxon>Ostracoda</taxon>
        <taxon>Podocopa</taxon>
        <taxon>Podocopida</taxon>
        <taxon>Cytherocopina</taxon>
        <taxon>Cytheroidea</taxon>
        <taxon>Cytherideidae</taxon>
        <taxon>Cyprideis</taxon>
    </lineage>
</organism>
<feature type="binding site" evidence="10">
    <location>
        <begin position="379"/>
        <end position="380"/>
    </location>
    <ligand>
        <name>substrate</name>
    </ligand>
</feature>
<evidence type="ECO:0000256" key="5">
    <source>
        <dbReference type="ARBA" id="ARBA00022490"/>
    </source>
</evidence>
<dbReference type="SMART" id="SM00404">
    <property type="entry name" value="PTPc_motif"/>
    <property type="match status" value="1"/>
</dbReference>
<comment type="subcellular location">
    <subcellularLocation>
        <location evidence="2">Cytoplasm</location>
    </subcellularLocation>
    <subcellularLocation>
        <location evidence="1">Endomembrane system</location>
        <topology evidence="1">Peripheral membrane protein</topology>
    </subcellularLocation>
</comment>
<accession>A0A7R8ZR57</accession>
<evidence type="ECO:0000256" key="7">
    <source>
        <dbReference type="ARBA" id="ARBA00023098"/>
    </source>
</evidence>
<dbReference type="InterPro" id="IPR010569">
    <property type="entry name" value="Myotubularin-like_Pase_dom"/>
</dbReference>
<dbReference type="GO" id="GO:0052629">
    <property type="term" value="F:phosphatidylinositol-3,5-bisphosphate 3-phosphatase activity"/>
    <property type="evidence" value="ECO:0007669"/>
    <property type="project" value="UniProtKB-EC"/>
</dbReference>
<dbReference type="InterPro" id="IPR011993">
    <property type="entry name" value="PH-like_dom_sf"/>
</dbReference>
<reference evidence="12" key="1">
    <citation type="submission" date="2020-11" db="EMBL/GenBank/DDBJ databases">
        <authorList>
            <person name="Tran Van P."/>
        </authorList>
    </citation>
    <scope>NUCLEOTIDE SEQUENCE</scope>
</reference>
<dbReference type="Gene3D" id="2.30.29.30">
    <property type="entry name" value="Pleckstrin-homology domain (PH domain)/Phosphotyrosine-binding domain (PTB)"/>
    <property type="match status" value="1"/>
</dbReference>
<dbReference type="PANTHER" id="PTHR10807">
    <property type="entry name" value="MYOTUBULARIN-RELATED"/>
    <property type="match status" value="1"/>
</dbReference>
<dbReference type="GO" id="GO:0004438">
    <property type="term" value="F:phosphatidylinositol-3-phosphate phosphatase activity"/>
    <property type="evidence" value="ECO:0007669"/>
    <property type="project" value="TreeGrafter"/>
</dbReference>
<protein>
    <recommendedName>
        <fullName evidence="4">phosphatidylinositol-3,5-bisphosphate 3-phosphatase</fullName>
        <ecNumber evidence="4">3.1.3.95</ecNumber>
    </recommendedName>
</protein>
<dbReference type="PANTHER" id="PTHR10807:SF128">
    <property type="entry name" value="PHOSPHATIDYLINOSITOL-3,5-BISPHOSPHATE 3-PHOSPHATASE"/>
    <property type="match status" value="1"/>
</dbReference>
<dbReference type="Pfam" id="PF02893">
    <property type="entry name" value="GRAM"/>
    <property type="match status" value="1"/>
</dbReference>
<feature type="binding site" evidence="10">
    <location>
        <begin position="441"/>
        <end position="447"/>
    </location>
    <ligand>
        <name>substrate</name>
    </ligand>
</feature>
<feature type="compositionally biased region" description="Polar residues" evidence="11">
    <location>
        <begin position="54"/>
        <end position="71"/>
    </location>
</feature>
<dbReference type="InterPro" id="IPR003595">
    <property type="entry name" value="Tyr_Pase_cat"/>
</dbReference>
<dbReference type="PROSITE" id="PS00383">
    <property type="entry name" value="TYR_PHOSPHATASE_1"/>
    <property type="match status" value="1"/>
</dbReference>
<evidence type="ECO:0000256" key="3">
    <source>
        <dbReference type="ARBA" id="ARBA00007471"/>
    </source>
</evidence>
<evidence type="ECO:0000256" key="4">
    <source>
        <dbReference type="ARBA" id="ARBA00012903"/>
    </source>
</evidence>
<gene>
    <name evidence="12" type="ORF">CTOB1V02_LOCUS6422</name>
</gene>
<feature type="region of interest" description="Disordered" evidence="11">
    <location>
        <begin position="645"/>
        <end position="685"/>
    </location>
</feature>